<comment type="caution">
    <text evidence="1">The sequence shown here is derived from an EMBL/GenBank/DDBJ whole genome shotgun (WGS) entry which is preliminary data.</text>
</comment>
<keyword evidence="2" id="KW-1185">Reference proteome</keyword>
<proteinExistence type="predicted"/>
<accession>A0A7Z9DUM9</accession>
<evidence type="ECO:0000313" key="2">
    <source>
        <dbReference type="Proteomes" id="UP000184550"/>
    </source>
</evidence>
<protein>
    <recommendedName>
        <fullName evidence="3">HEPN domain-containing protein</fullName>
    </recommendedName>
</protein>
<reference evidence="1" key="1">
    <citation type="submission" date="2019-10" db="EMBL/GenBank/DDBJ databases">
        <authorList>
            <consortium name="Genoscope - CEA"/>
            <person name="William W."/>
        </authorList>
    </citation>
    <scope>NUCLEOTIDE SEQUENCE [LARGE SCALE GENOMIC DNA]</scope>
    <source>
        <strain evidence="1">BBR_PRJEB10992</strain>
    </source>
</reference>
<dbReference type="AlphaFoldDB" id="A0A7Z9DUM9"/>
<dbReference type="Proteomes" id="UP000184550">
    <property type="component" value="Unassembled WGS sequence"/>
</dbReference>
<name>A0A7Z9DUM9_9CYAN</name>
<dbReference type="Gene3D" id="1.20.120.330">
    <property type="entry name" value="Nucleotidyltransferases domain 2"/>
    <property type="match status" value="1"/>
</dbReference>
<gene>
    <name evidence="1" type="ORF">PL8927_140113</name>
</gene>
<evidence type="ECO:0000313" key="1">
    <source>
        <dbReference type="EMBL" id="VXD11344.1"/>
    </source>
</evidence>
<dbReference type="EMBL" id="CZCU02000046">
    <property type="protein sequence ID" value="VXD11344.1"/>
    <property type="molecule type" value="Genomic_DNA"/>
</dbReference>
<organism evidence="1 2">
    <name type="scientific">Planktothrix serta PCC 8927</name>
    <dbReference type="NCBI Taxonomy" id="671068"/>
    <lineage>
        <taxon>Bacteria</taxon>
        <taxon>Bacillati</taxon>
        <taxon>Cyanobacteriota</taxon>
        <taxon>Cyanophyceae</taxon>
        <taxon>Oscillatoriophycideae</taxon>
        <taxon>Oscillatoriales</taxon>
        <taxon>Microcoleaceae</taxon>
        <taxon>Planktothrix</taxon>
    </lineage>
</organism>
<sequence>MRFSCKCYLQLAEELISCSKSPDLSTEAYFRSSISRSYYGLFLIARQVMESEGFICLRGSEAHKQVQDHFLNSDDNNYQLVGTELQDLRRQRNKADYNLNCIFTRGQAELAHQRAKNNFEYLSGLLSE</sequence>
<evidence type="ECO:0008006" key="3">
    <source>
        <dbReference type="Google" id="ProtNLM"/>
    </source>
</evidence>